<dbReference type="OrthoDB" id="5853397at2759"/>
<keyword evidence="2" id="KW-0539">Nucleus</keyword>
<comment type="subcellular location">
    <subcellularLocation>
        <location evidence="2">Nucleus</location>
    </subcellularLocation>
</comment>
<keyword evidence="2" id="KW-0540">Nuclease</keyword>
<keyword evidence="2" id="KW-0547">Nucleotide-binding</keyword>
<dbReference type="OMA" id="VVTWRGH"/>
<dbReference type="AlphaFoldDB" id="A0A087UTB8"/>
<dbReference type="GO" id="GO:0000956">
    <property type="term" value="P:nuclear-transcribed mRNA catabolic process"/>
    <property type="evidence" value="ECO:0007669"/>
    <property type="project" value="TreeGrafter"/>
</dbReference>
<dbReference type="PANTHER" id="PTHR12395:SF9">
    <property type="entry name" value="DECAPPING AND EXORIBONUCLEASE PROTEIN"/>
    <property type="match status" value="1"/>
</dbReference>
<dbReference type="STRING" id="407821.A0A087UTB8"/>
<dbReference type="PANTHER" id="PTHR12395">
    <property type="entry name" value="DOM-3 RELATED"/>
    <property type="match status" value="1"/>
</dbReference>
<organism evidence="4 5">
    <name type="scientific">Stegodyphus mimosarum</name>
    <name type="common">African social velvet spider</name>
    <dbReference type="NCBI Taxonomy" id="407821"/>
    <lineage>
        <taxon>Eukaryota</taxon>
        <taxon>Metazoa</taxon>
        <taxon>Ecdysozoa</taxon>
        <taxon>Arthropoda</taxon>
        <taxon>Chelicerata</taxon>
        <taxon>Arachnida</taxon>
        <taxon>Araneae</taxon>
        <taxon>Araneomorphae</taxon>
        <taxon>Entelegynae</taxon>
        <taxon>Eresoidea</taxon>
        <taxon>Eresidae</taxon>
        <taxon>Stegodyphus</taxon>
    </lineage>
</organism>
<dbReference type="GO" id="GO:0005634">
    <property type="term" value="C:nucleus"/>
    <property type="evidence" value="ECO:0007669"/>
    <property type="project" value="UniProtKB-SubCell"/>
</dbReference>
<dbReference type="GO" id="GO:0000166">
    <property type="term" value="F:nucleotide binding"/>
    <property type="evidence" value="ECO:0007669"/>
    <property type="project" value="UniProtKB-KW"/>
</dbReference>
<dbReference type="GO" id="GO:0034353">
    <property type="term" value="F:mRNA 5'-diphosphatase activity"/>
    <property type="evidence" value="ECO:0007669"/>
    <property type="project" value="TreeGrafter"/>
</dbReference>
<dbReference type="Pfam" id="PF08652">
    <property type="entry name" value="RAI1"/>
    <property type="match status" value="1"/>
</dbReference>
<dbReference type="Proteomes" id="UP000054359">
    <property type="component" value="Unassembled WGS sequence"/>
</dbReference>
<keyword evidence="5" id="KW-1185">Reference proteome</keyword>
<dbReference type="EC" id="3.6.1.-" evidence="2"/>
<dbReference type="GO" id="GO:0110155">
    <property type="term" value="P:NAD-cap decapping"/>
    <property type="evidence" value="ECO:0007669"/>
    <property type="project" value="TreeGrafter"/>
</dbReference>
<dbReference type="GO" id="GO:0003723">
    <property type="term" value="F:RNA binding"/>
    <property type="evidence" value="ECO:0007669"/>
    <property type="project" value="UniProtKB-KW"/>
</dbReference>
<name>A0A087UTB8_STEMI</name>
<comment type="similarity">
    <text evidence="1 2">Belongs to the DXO/Dom3Z family.</text>
</comment>
<evidence type="ECO:0000313" key="4">
    <source>
        <dbReference type="EMBL" id="KFM80607.1"/>
    </source>
</evidence>
<dbReference type="EMBL" id="KK121502">
    <property type="protein sequence ID" value="KFM80607.1"/>
    <property type="molecule type" value="Genomic_DNA"/>
</dbReference>
<reference evidence="4 5" key="1">
    <citation type="submission" date="2013-11" db="EMBL/GenBank/DDBJ databases">
        <title>Genome sequencing of Stegodyphus mimosarum.</title>
        <authorList>
            <person name="Bechsgaard J."/>
        </authorList>
    </citation>
    <scope>NUCLEOTIDE SEQUENCE [LARGE SCALE GENOMIC DNA]</scope>
</reference>
<keyword evidence="2" id="KW-0694">RNA-binding</keyword>
<feature type="domain" description="RAI1-like" evidence="3">
    <location>
        <begin position="18"/>
        <end position="343"/>
    </location>
</feature>
<evidence type="ECO:0000313" key="5">
    <source>
        <dbReference type="Proteomes" id="UP000054359"/>
    </source>
</evidence>
<dbReference type="GO" id="GO:0046872">
    <property type="term" value="F:metal ion binding"/>
    <property type="evidence" value="ECO:0007669"/>
    <property type="project" value="UniProtKB-KW"/>
</dbReference>
<dbReference type="InterPro" id="IPR013961">
    <property type="entry name" value="RAI1"/>
</dbReference>
<evidence type="ECO:0000259" key="3">
    <source>
        <dbReference type="Pfam" id="PF08652"/>
    </source>
</evidence>
<dbReference type="InterPro" id="IPR039039">
    <property type="entry name" value="RAI1-like_fam"/>
</dbReference>
<proteinExistence type="inferred from homology"/>
<protein>
    <recommendedName>
        <fullName evidence="2">Decapping nuclease</fullName>
        <ecNumber evidence="2">3.6.1.-</ecNumber>
    </recommendedName>
</protein>
<feature type="non-terminal residue" evidence="4">
    <location>
        <position position="344"/>
    </location>
</feature>
<keyword evidence="2" id="KW-0378">Hydrolase</keyword>
<accession>A0A087UTB8</accession>
<keyword evidence="2" id="KW-0479">Metal-binding</keyword>
<evidence type="ECO:0000256" key="1">
    <source>
        <dbReference type="ARBA" id="ARBA00006562"/>
    </source>
</evidence>
<evidence type="ECO:0000256" key="2">
    <source>
        <dbReference type="RuleBase" id="RU367113"/>
    </source>
</evidence>
<sequence>MTLQVTKNPHCSQLQLFQSPLEIGFFSVDSCRRLHFDRSQMKYYVRKSSEIFHLDLNAGYGQAITAQYDTAERMDQILQWIQRQRPCLNVDFITLRGTLTHILCTPYMGINGDWSICATKFKGIIYFRAVDTEGKIIRDLHLTEREKQMSAWGYKFEQYMVSATPNGAPNISSTTHQVEEFSVVINNRIGRHSLLFKAEVDCVDNNFSTYGDTTKKYIELKTLKIMTLPYHYTTFRKFKSLQWWAQSHVAGVQKIVCGMRDDNGIVHSVAEHETSELPLIGQEFWNPNVCHNFCNDFLEFLKKTVTEDNPRVVYKLDYRGGDFVTCAKLVNPQLRFRVIPEWFI</sequence>
<gene>
    <name evidence="4" type="ORF">X975_22898</name>
</gene>
<dbReference type="GO" id="GO:0004518">
    <property type="term" value="F:nuclease activity"/>
    <property type="evidence" value="ECO:0007669"/>
    <property type="project" value="UniProtKB-KW"/>
</dbReference>
<dbReference type="GO" id="GO:0005829">
    <property type="term" value="C:cytosol"/>
    <property type="evidence" value="ECO:0007669"/>
    <property type="project" value="TreeGrafter"/>
</dbReference>
<comment type="cofactor">
    <cofactor evidence="2">
        <name>a divalent metal cation</name>
        <dbReference type="ChEBI" id="CHEBI:60240"/>
    </cofactor>
</comment>
<comment type="function">
    <text evidence="2">Decapping enzyme for NAD-capped RNAs: specifically hydrolyzes the nicotinamide adenine dinucleotide (NAD) cap from a subset of RNAs by removing the entire NAD moiety from the 5'-end of an NAD-capped RNA.</text>
</comment>